<evidence type="ECO:0000313" key="2">
    <source>
        <dbReference type="EMBL" id="KZV83887.1"/>
    </source>
</evidence>
<name>A0A165D6K7_EXIGL</name>
<reference evidence="2 3" key="1">
    <citation type="journal article" date="2016" name="Mol. Biol. Evol.">
        <title>Comparative Genomics of Early-Diverging Mushroom-Forming Fungi Provides Insights into the Origins of Lignocellulose Decay Capabilities.</title>
        <authorList>
            <person name="Nagy L.G."/>
            <person name="Riley R."/>
            <person name="Tritt A."/>
            <person name="Adam C."/>
            <person name="Daum C."/>
            <person name="Floudas D."/>
            <person name="Sun H."/>
            <person name="Yadav J.S."/>
            <person name="Pangilinan J."/>
            <person name="Larsson K.H."/>
            <person name="Matsuura K."/>
            <person name="Barry K."/>
            <person name="Labutti K."/>
            <person name="Kuo R."/>
            <person name="Ohm R.A."/>
            <person name="Bhattacharya S.S."/>
            <person name="Shirouzu T."/>
            <person name="Yoshinaga Y."/>
            <person name="Martin F.M."/>
            <person name="Grigoriev I.V."/>
            <person name="Hibbett D.S."/>
        </authorList>
    </citation>
    <scope>NUCLEOTIDE SEQUENCE [LARGE SCALE GENOMIC DNA]</scope>
    <source>
        <strain evidence="2 3">HHB12029</strain>
    </source>
</reference>
<sequence length="234" mass="26220">MLQARRVKTPVALNRQQTTTTTTRVTTEADGAPRASTSTVTARASVPPGRGSGRGPSRGSGRGRYPQTTARSQIASVEEDPSDEADDAHEEEDNVRDDYSEHSDDAYDDDEGAHYAESFAITRSGVQPDTTSAPPILRRSKRVQSAPRPPLDARPRKKKSPKPPVAFQTRSSGRPGYHKSRPSSRRSYRRYAVSKQVTRLCYNEGLCRKFFKDIEPTPSRVIHLRVPVVYWYYR</sequence>
<feature type="compositionally biased region" description="Gly residues" evidence="1">
    <location>
        <begin position="50"/>
        <end position="62"/>
    </location>
</feature>
<organism evidence="2 3">
    <name type="scientific">Exidia glandulosa HHB12029</name>
    <dbReference type="NCBI Taxonomy" id="1314781"/>
    <lineage>
        <taxon>Eukaryota</taxon>
        <taxon>Fungi</taxon>
        <taxon>Dikarya</taxon>
        <taxon>Basidiomycota</taxon>
        <taxon>Agaricomycotina</taxon>
        <taxon>Agaricomycetes</taxon>
        <taxon>Auriculariales</taxon>
        <taxon>Exidiaceae</taxon>
        <taxon>Exidia</taxon>
    </lineage>
</organism>
<feature type="compositionally biased region" description="Polar residues" evidence="1">
    <location>
        <begin position="66"/>
        <end position="75"/>
    </location>
</feature>
<evidence type="ECO:0000313" key="3">
    <source>
        <dbReference type="Proteomes" id="UP000077266"/>
    </source>
</evidence>
<dbReference type="AlphaFoldDB" id="A0A165D6K7"/>
<evidence type="ECO:0000256" key="1">
    <source>
        <dbReference type="SAM" id="MobiDB-lite"/>
    </source>
</evidence>
<feature type="compositionally biased region" description="Low complexity" evidence="1">
    <location>
        <begin position="15"/>
        <end position="26"/>
    </location>
</feature>
<proteinExistence type="predicted"/>
<dbReference type="Proteomes" id="UP000077266">
    <property type="component" value="Unassembled WGS sequence"/>
</dbReference>
<keyword evidence="3" id="KW-1185">Reference proteome</keyword>
<feature type="compositionally biased region" description="Acidic residues" evidence="1">
    <location>
        <begin position="77"/>
        <end position="95"/>
    </location>
</feature>
<feature type="compositionally biased region" description="Basic residues" evidence="1">
    <location>
        <begin position="176"/>
        <end position="189"/>
    </location>
</feature>
<feature type="compositionally biased region" description="Basic and acidic residues" evidence="1">
    <location>
        <begin position="96"/>
        <end position="105"/>
    </location>
</feature>
<feature type="compositionally biased region" description="Polar residues" evidence="1">
    <location>
        <begin position="124"/>
        <end position="133"/>
    </location>
</feature>
<feature type="region of interest" description="Disordered" evidence="1">
    <location>
        <begin position="1"/>
        <end position="189"/>
    </location>
</feature>
<dbReference type="InParanoid" id="A0A165D6K7"/>
<gene>
    <name evidence="2" type="ORF">EXIGLDRAFT_302493</name>
</gene>
<dbReference type="EMBL" id="KV426250">
    <property type="protein sequence ID" value="KZV83887.1"/>
    <property type="molecule type" value="Genomic_DNA"/>
</dbReference>
<protein>
    <submittedName>
        <fullName evidence="2">Uncharacterized protein</fullName>
    </submittedName>
</protein>
<accession>A0A165D6K7</accession>